<accession>A0ABP6V0W5</accession>
<dbReference type="Pfam" id="PF18029">
    <property type="entry name" value="Glyoxalase_6"/>
    <property type="match status" value="1"/>
</dbReference>
<dbReference type="InterPro" id="IPR029068">
    <property type="entry name" value="Glyas_Bleomycin-R_OHBP_Dase"/>
</dbReference>
<evidence type="ECO:0000313" key="2">
    <source>
        <dbReference type="EMBL" id="GAA3524462.1"/>
    </source>
</evidence>
<dbReference type="EMBL" id="BAAAZN010000001">
    <property type="protein sequence ID" value="GAA3524462.1"/>
    <property type="molecule type" value="Genomic_DNA"/>
</dbReference>
<dbReference type="InterPro" id="IPR037523">
    <property type="entry name" value="VOC_core"/>
</dbReference>
<dbReference type="PANTHER" id="PTHR35908">
    <property type="entry name" value="HYPOTHETICAL FUSION PROTEIN"/>
    <property type="match status" value="1"/>
</dbReference>
<feature type="domain" description="VOC" evidence="1">
    <location>
        <begin position="4"/>
        <end position="118"/>
    </location>
</feature>
<organism evidence="2 3">
    <name type="scientific">Amycolatopsis ultiminotia</name>
    <dbReference type="NCBI Taxonomy" id="543629"/>
    <lineage>
        <taxon>Bacteria</taxon>
        <taxon>Bacillati</taxon>
        <taxon>Actinomycetota</taxon>
        <taxon>Actinomycetes</taxon>
        <taxon>Pseudonocardiales</taxon>
        <taxon>Pseudonocardiaceae</taxon>
        <taxon>Amycolatopsis</taxon>
    </lineage>
</organism>
<proteinExistence type="predicted"/>
<dbReference type="PROSITE" id="PS51819">
    <property type="entry name" value="VOC"/>
    <property type="match status" value="1"/>
</dbReference>
<dbReference type="SUPFAM" id="SSF54593">
    <property type="entry name" value="Glyoxalase/Bleomycin resistance protein/Dihydroxybiphenyl dioxygenase"/>
    <property type="match status" value="1"/>
</dbReference>
<dbReference type="Proteomes" id="UP001500689">
    <property type="component" value="Unassembled WGS sequence"/>
</dbReference>
<name>A0ABP6V0W5_9PSEU</name>
<evidence type="ECO:0000259" key="1">
    <source>
        <dbReference type="PROSITE" id="PS51819"/>
    </source>
</evidence>
<dbReference type="Gene3D" id="3.10.180.10">
    <property type="entry name" value="2,3-Dihydroxybiphenyl 1,2-Dioxygenase, domain 1"/>
    <property type="match status" value="1"/>
</dbReference>
<dbReference type="PANTHER" id="PTHR35908:SF1">
    <property type="entry name" value="CONSERVED PROTEIN"/>
    <property type="match status" value="1"/>
</dbReference>
<evidence type="ECO:0000313" key="3">
    <source>
        <dbReference type="Proteomes" id="UP001500689"/>
    </source>
</evidence>
<reference evidence="3" key="1">
    <citation type="journal article" date="2019" name="Int. J. Syst. Evol. Microbiol.">
        <title>The Global Catalogue of Microorganisms (GCM) 10K type strain sequencing project: providing services to taxonomists for standard genome sequencing and annotation.</title>
        <authorList>
            <consortium name="The Broad Institute Genomics Platform"/>
            <consortium name="The Broad Institute Genome Sequencing Center for Infectious Disease"/>
            <person name="Wu L."/>
            <person name="Ma J."/>
        </authorList>
    </citation>
    <scope>NUCLEOTIDE SEQUENCE [LARGE SCALE GENOMIC DNA]</scope>
    <source>
        <strain evidence="3">JCM 16898</strain>
    </source>
</reference>
<comment type="caution">
    <text evidence="2">The sequence shown here is derived from an EMBL/GenBank/DDBJ whole genome shotgun (WGS) entry which is preliminary data.</text>
</comment>
<gene>
    <name evidence="2" type="ORF">GCM10022222_03750</name>
</gene>
<keyword evidence="3" id="KW-1185">Reference proteome</keyword>
<dbReference type="RefSeq" id="WP_344854509.1">
    <property type="nucleotide sequence ID" value="NZ_BAAAZN010000001.1"/>
</dbReference>
<dbReference type="InterPro" id="IPR041581">
    <property type="entry name" value="Glyoxalase_6"/>
</dbReference>
<sequence length="120" mass="13475">MSSRLIAIAVDCRDADALAEFWREVLGYPPPDRWADSHGTTYVELKAPDRPSVLFQPVPEGKAGKNRLHLDVAPETVEQRDEVARLVTLGATLVDDPEDDRWVVLQDPEGNEFCVLPRRP</sequence>
<dbReference type="CDD" id="cd06587">
    <property type="entry name" value="VOC"/>
    <property type="match status" value="1"/>
</dbReference>
<protein>
    <submittedName>
        <fullName evidence="2">VOC family protein</fullName>
    </submittedName>
</protein>